<feature type="transmembrane region" description="Helical" evidence="4">
    <location>
        <begin position="240"/>
        <end position="262"/>
    </location>
</feature>
<feature type="transmembrane region" description="Helical" evidence="4">
    <location>
        <begin position="186"/>
        <end position="206"/>
    </location>
</feature>
<keyword evidence="3 4" id="KW-0472">Membrane</keyword>
<feature type="transmembrane region" description="Helical" evidence="4">
    <location>
        <begin position="67"/>
        <end position="88"/>
    </location>
</feature>
<dbReference type="InterPro" id="IPR020846">
    <property type="entry name" value="MFS_dom"/>
</dbReference>
<feature type="transmembrane region" description="Helical" evidence="4">
    <location>
        <begin position="26"/>
        <end position="47"/>
    </location>
</feature>
<sequence length="426" mass="43980">MSSSLSTRMTPTSLEAASPLSKSASVWIVCGAAIGLMFGFGPMFFSVAGVFLKSMAVTFGWGRSDVAVLPMFSMIGTALGAPVVGYLADRLGWSKVLAGAIVLMAISMGALAVAPASHVYFAVVGLLIGFFGAGTTAAGYLGVLPRVFDKRLGMALGFAMIGTGVGGFLAPVAANRFGAMMDWRQWYGVSALVALVLGIVAHRLMFRNLPDQKYFAADVQATASAEAGLTLREAMRGYRFWLLAIVMFVMSGAILGGFVHIAPFASDRGLGHTVGAEAAGLVGAGLAIARVGLGVVLDRVFGPLVACAAFLVGALGFVIFVTSASHIPSMVLLAALLLGISTGSEGDLIPFMARRYFGKRSFGAIYGCLFGAATLGGAGGPFLYGLAFDRLHSYTLVHQASLAACLLGALAILLMGRYPVDKAANA</sequence>
<name>A0A1G6X2F4_9BURK</name>
<evidence type="ECO:0000313" key="6">
    <source>
        <dbReference type="EMBL" id="SDD71597.1"/>
    </source>
</evidence>
<dbReference type="STRING" id="416944.SAMN05421548_12434"/>
<organism evidence="6 7">
    <name type="scientific">Paraburkholderia lycopersici</name>
    <dbReference type="NCBI Taxonomy" id="416944"/>
    <lineage>
        <taxon>Bacteria</taxon>
        <taxon>Pseudomonadati</taxon>
        <taxon>Pseudomonadota</taxon>
        <taxon>Betaproteobacteria</taxon>
        <taxon>Burkholderiales</taxon>
        <taxon>Burkholderiaceae</taxon>
        <taxon>Paraburkholderia</taxon>
    </lineage>
</organism>
<accession>A0A1G6X2F4</accession>
<evidence type="ECO:0000256" key="1">
    <source>
        <dbReference type="ARBA" id="ARBA00022692"/>
    </source>
</evidence>
<dbReference type="GO" id="GO:0022857">
    <property type="term" value="F:transmembrane transporter activity"/>
    <property type="evidence" value="ECO:0007669"/>
    <property type="project" value="InterPro"/>
</dbReference>
<dbReference type="InterPro" id="IPR036259">
    <property type="entry name" value="MFS_trans_sf"/>
</dbReference>
<dbReference type="SUPFAM" id="SSF103473">
    <property type="entry name" value="MFS general substrate transporter"/>
    <property type="match status" value="1"/>
</dbReference>
<dbReference type="InterPro" id="IPR011701">
    <property type="entry name" value="MFS"/>
</dbReference>
<dbReference type="EMBL" id="FMYQ01000024">
    <property type="protein sequence ID" value="SDD71597.1"/>
    <property type="molecule type" value="Genomic_DNA"/>
</dbReference>
<feature type="transmembrane region" description="Helical" evidence="4">
    <location>
        <begin position="396"/>
        <end position="416"/>
    </location>
</feature>
<protein>
    <submittedName>
        <fullName evidence="6">Predicted arabinose efflux permease, MFS family</fullName>
    </submittedName>
</protein>
<gene>
    <name evidence="6" type="ORF">SAMN05421548_12434</name>
</gene>
<dbReference type="AlphaFoldDB" id="A0A1G6X2F4"/>
<feature type="transmembrane region" description="Helical" evidence="4">
    <location>
        <begin position="364"/>
        <end position="384"/>
    </location>
</feature>
<keyword evidence="2 4" id="KW-1133">Transmembrane helix</keyword>
<evidence type="ECO:0000256" key="3">
    <source>
        <dbReference type="ARBA" id="ARBA00023136"/>
    </source>
</evidence>
<reference evidence="7" key="1">
    <citation type="submission" date="2016-09" db="EMBL/GenBank/DDBJ databases">
        <authorList>
            <person name="Varghese N."/>
            <person name="Submissions S."/>
        </authorList>
    </citation>
    <scope>NUCLEOTIDE SEQUENCE [LARGE SCALE GENOMIC DNA]</scope>
    <source>
        <strain evidence="7">TNe-862</strain>
    </source>
</reference>
<feature type="transmembrane region" description="Helical" evidence="4">
    <location>
        <begin position="327"/>
        <end position="343"/>
    </location>
</feature>
<evidence type="ECO:0000259" key="5">
    <source>
        <dbReference type="PROSITE" id="PS50850"/>
    </source>
</evidence>
<dbReference type="PANTHER" id="PTHR11360">
    <property type="entry name" value="MONOCARBOXYLATE TRANSPORTER"/>
    <property type="match status" value="1"/>
</dbReference>
<dbReference type="PANTHER" id="PTHR11360:SF284">
    <property type="entry name" value="EG:103B4.3 PROTEIN-RELATED"/>
    <property type="match status" value="1"/>
</dbReference>
<feature type="transmembrane region" description="Helical" evidence="4">
    <location>
        <begin position="120"/>
        <end position="143"/>
    </location>
</feature>
<dbReference type="Pfam" id="PF07690">
    <property type="entry name" value="MFS_1"/>
    <property type="match status" value="1"/>
</dbReference>
<evidence type="ECO:0000256" key="2">
    <source>
        <dbReference type="ARBA" id="ARBA00022989"/>
    </source>
</evidence>
<feature type="transmembrane region" description="Helical" evidence="4">
    <location>
        <begin position="155"/>
        <end position="174"/>
    </location>
</feature>
<keyword evidence="7" id="KW-1185">Reference proteome</keyword>
<dbReference type="PROSITE" id="PS50850">
    <property type="entry name" value="MFS"/>
    <property type="match status" value="1"/>
</dbReference>
<proteinExistence type="predicted"/>
<dbReference type="Proteomes" id="UP000198908">
    <property type="component" value="Unassembled WGS sequence"/>
</dbReference>
<feature type="transmembrane region" description="Helical" evidence="4">
    <location>
        <begin position="95"/>
        <end position="114"/>
    </location>
</feature>
<evidence type="ECO:0000256" key="4">
    <source>
        <dbReference type="SAM" id="Phobius"/>
    </source>
</evidence>
<feature type="domain" description="Major facilitator superfamily (MFS) profile" evidence="5">
    <location>
        <begin position="27"/>
        <end position="420"/>
    </location>
</feature>
<dbReference type="Gene3D" id="1.20.1250.20">
    <property type="entry name" value="MFS general substrate transporter like domains"/>
    <property type="match status" value="1"/>
</dbReference>
<keyword evidence="1 4" id="KW-0812">Transmembrane</keyword>
<evidence type="ECO:0000313" key="7">
    <source>
        <dbReference type="Proteomes" id="UP000198908"/>
    </source>
</evidence>
<dbReference type="InterPro" id="IPR050327">
    <property type="entry name" value="Proton-linked_MCT"/>
</dbReference>
<feature type="transmembrane region" description="Helical" evidence="4">
    <location>
        <begin position="274"/>
        <end position="293"/>
    </location>
</feature>
<feature type="transmembrane region" description="Helical" evidence="4">
    <location>
        <begin position="300"/>
        <end position="321"/>
    </location>
</feature>